<evidence type="ECO:0000256" key="3">
    <source>
        <dbReference type="ARBA" id="ARBA00006094"/>
    </source>
</evidence>
<gene>
    <name evidence="13" type="ORF">MACK_002129</name>
</gene>
<sequence>MLDECVDFEAYKIKVLKHCKLTHLLKLEEIDLICKICATLKENNIQLIERIVHRKGYQFCQKILDLTLETLEYGGQNRQDGTKRTPGGVFINILKKHLDKGEIKFIWTEQNERQKQLKRHKKLSKDSGINKRIYKDGVGSSKGQLDNNKEVKKSFNMYIKALDQWVLVCKYEKDATLKDRYLKKMREYLERAEHLKTVLGSSNNSDNRNGDKDSLDEFDSLITALKPNVSWDDIAGQ</sequence>
<keyword evidence="7" id="KW-0694">RNA-binding</keyword>
<evidence type="ECO:0000256" key="1">
    <source>
        <dbReference type="ARBA" id="ARBA00004123"/>
    </source>
</evidence>
<dbReference type="EMBL" id="CP056070">
    <property type="protein sequence ID" value="UKK01316.2"/>
    <property type="molecule type" value="Genomic_DNA"/>
</dbReference>
<dbReference type="AlphaFoldDB" id="A0A976MBJ6"/>
<evidence type="ECO:0000256" key="7">
    <source>
        <dbReference type="ARBA" id="ARBA00022884"/>
    </source>
</evidence>
<dbReference type="InterPro" id="IPR019385">
    <property type="entry name" value="PHAX_RNA-binding_domain"/>
</dbReference>
<keyword evidence="8" id="KW-0653">Protein transport</keyword>
<accession>A0A976MBJ6</accession>
<dbReference type="Gene3D" id="1.20.58.80">
    <property type="entry name" value="Phosphotransferase system, lactose/cellobiose-type IIA subunit"/>
    <property type="match status" value="1"/>
</dbReference>
<dbReference type="SUPFAM" id="SSF116846">
    <property type="entry name" value="MIT domain"/>
    <property type="match status" value="1"/>
</dbReference>
<evidence type="ECO:0000256" key="9">
    <source>
        <dbReference type="ARBA" id="ARBA00023242"/>
    </source>
</evidence>
<dbReference type="InterPro" id="IPR038092">
    <property type="entry name" value="PHAX_RNA-binding_sf"/>
</dbReference>
<keyword evidence="5" id="KW-0813">Transport</keyword>
<dbReference type="InterPro" id="IPR036181">
    <property type="entry name" value="MIT_dom_sf"/>
</dbReference>
<evidence type="ECO:0000313" key="13">
    <source>
        <dbReference type="EMBL" id="UKK01316.2"/>
    </source>
</evidence>
<dbReference type="Proteomes" id="UP000244811">
    <property type="component" value="Chromosome 3"/>
</dbReference>
<keyword evidence="9" id="KW-0539">Nucleus</keyword>
<reference evidence="13" key="1">
    <citation type="submission" date="2022-07" db="EMBL/GenBank/DDBJ databases">
        <title>Evaluation of T. orientalis genome assembly methods using nanopore sequencing and analysis of variation between genomes.</title>
        <authorList>
            <person name="Yam J."/>
            <person name="Micallef M.L."/>
            <person name="Liu M."/>
            <person name="Djordjevic S.P."/>
            <person name="Bogema D.R."/>
            <person name="Jenkins C."/>
        </authorList>
    </citation>
    <scope>NUCLEOTIDE SEQUENCE</scope>
    <source>
        <strain evidence="13">Goon Nure</strain>
    </source>
</reference>
<feature type="domain" description="MIT" evidence="11">
    <location>
        <begin position="144"/>
        <end position="196"/>
    </location>
</feature>
<dbReference type="GO" id="GO:0005737">
    <property type="term" value="C:cytoplasm"/>
    <property type="evidence" value="ECO:0007669"/>
    <property type="project" value="UniProtKB-SubCell"/>
</dbReference>
<proteinExistence type="inferred from homology"/>
<comment type="subcellular location">
    <subcellularLocation>
        <location evidence="2">Cytoplasm</location>
    </subcellularLocation>
    <subcellularLocation>
        <location evidence="1">Nucleus</location>
    </subcellularLocation>
</comment>
<dbReference type="Pfam" id="PF10258">
    <property type="entry name" value="PHAX_RNA-bd"/>
    <property type="match status" value="1"/>
</dbReference>
<dbReference type="GO" id="GO:0006408">
    <property type="term" value="P:snRNA export from nucleus"/>
    <property type="evidence" value="ECO:0007669"/>
    <property type="project" value="InterPro"/>
</dbReference>
<evidence type="ECO:0000256" key="4">
    <source>
        <dbReference type="ARBA" id="ARBA00016856"/>
    </source>
</evidence>
<dbReference type="PANTHER" id="PTHR13135:SF0">
    <property type="entry name" value="PHOSPHORYLATED ADAPTER RNA EXPORT PROTEIN"/>
    <property type="match status" value="1"/>
</dbReference>
<dbReference type="PANTHER" id="PTHR13135">
    <property type="entry name" value="CYTOSOLIC RESINIFERATOXIN BINDING PROTEIN RBP-26"/>
    <property type="match status" value="1"/>
</dbReference>
<evidence type="ECO:0000313" key="14">
    <source>
        <dbReference type="Proteomes" id="UP000244811"/>
    </source>
</evidence>
<name>A0A976MBJ6_THEOR</name>
<evidence type="ECO:0000256" key="5">
    <source>
        <dbReference type="ARBA" id="ARBA00022448"/>
    </source>
</evidence>
<dbReference type="Gene3D" id="1.10.10.1440">
    <property type="entry name" value="PHAX RNA-binding domain"/>
    <property type="match status" value="1"/>
</dbReference>
<protein>
    <recommendedName>
        <fullName evidence="4">Phosphorylated adapter RNA export protein</fullName>
    </recommendedName>
    <alternativeName>
        <fullName evidence="10">RNA U small nuclear RNA export adapter protein</fullName>
    </alternativeName>
</protein>
<evidence type="ECO:0000256" key="6">
    <source>
        <dbReference type="ARBA" id="ARBA00022490"/>
    </source>
</evidence>
<evidence type="ECO:0000256" key="8">
    <source>
        <dbReference type="ARBA" id="ARBA00022927"/>
    </source>
</evidence>
<keyword evidence="6" id="KW-0963">Cytoplasm</keyword>
<dbReference type="GO" id="GO:0003723">
    <property type="term" value="F:RNA binding"/>
    <property type="evidence" value="ECO:0007669"/>
    <property type="project" value="UniProtKB-KW"/>
</dbReference>
<organism evidence="13 14">
    <name type="scientific">Theileria orientalis</name>
    <dbReference type="NCBI Taxonomy" id="68886"/>
    <lineage>
        <taxon>Eukaryota</taxon>
        <taxon>Sar</taxon>
        <taxon>Alveolata</taxon>
        <taxon>Apicomplexa</taxon>
        <taxon>Aconoidasida</taxon>
        <taxon>Piroplasmida</taxon>
        <taxon>Theileriidae</taxon>
        <taxon>Theileria</taxon>
    </lineage>
</organism>
<comment type="similarity">
    <text evidence="3">Belongs to the PHAX family.</text>
</comment>
<dbReference type="GO" id="GO:0015031">
    <property type="term" value="P:protein transport"/>
    <property type="evidence" value="ECO:0007669"/>
    <property type="project" value="UniProtKB-KW"/>
</dbReference>
<dbReference type="InterPro" id="IPR007330">
    <property type="entry name" value="MIT_dom"/>
</dbReference>
<evidence type="ECO:0000256" key="10">
    <source>
        <dbReference type="ARBA" id="ARBA00030834"/>
    </source>
</evidence>
<evidence type="ECO:0000256" key="2">
    <source>
        <dbReference type="ARBA" id="ARBA00004496"/>
    </source>
</evidence>
<dbReference type="InterPro" id="IPR039047">
    <property type="entry name" value="PHAX"/>
</dbReference>
<evidence type="ECO:0000259" key="11">
    <source>
        <dbReference type="Pfam" id="PF04212"/>
    </source>
</evidence>
<dbReference type="Pfam" id="PF04212">
    <property type="entry name" value="MIT"/>
    <property type="match status" value="1"/>
</dbReference>
<feature type="domain" description="Phosphorylated adapter RNA export protein RNA-binding" evidence="12">
    <location>
        <begin position="34"/>
        <end position="112"/>
    </location>
</feature>
<dbReference type="GO" id="GO:0005634">
    <property type="term" value="C:nucleus"/>
    <property type="evidence" value="ECO:0007669"/>
    <property type="project" value="UniProtKB-SubCell"/>
</dbReference>
<evidence type="ECO:0000259" key="12">
    <source>
        <dbReference type="Pfam" id="PF10258"/>
    </source>
</evidence>